<proteinExistence type="predicted"/>
<protein>
    <submittedName>
        <fullName evidence="2">SPOR domain-containing protein</fullName>
    </submittedName>
</protein>
<evidence type="ECO:0000313" key="2">
    <source>
        <dbReference type="EMBL" id="MFC5496673.1"/>
    </source>
</evidence>
<sequence length="217" mass="23822">MLRLIVLLLLLANGAYFAWARGLLADWGVAPAQQSEPQRLAQQIRPEALKILPADEAKKVEVAAAAPKPAECLLAGPFEEAQAAPLRASLASWPTGSWTLEQTVEPARWIVYMGKYPSIEAVNKKKGELRQLGVSFQSLLNPALEFGLSLGGFRTEEEANQQLAQLSQRGVHTARVVVERPEVRGQQLKFPAVDDALRPRLDELKTVLAGKPLRSCR</sequence>
<dbReference type="RefSeq" id="WP_376848686.1">
    <property type="nucleotide sequence ID" value="NZ_JBHSMF010000002.1"/>
</dbReference>
<organism evidence="2 3">
    <name type="scientific">Caenimonas terrae</name>
    <dbReference type="NCBI Taxonomy" id="696074"/>
    <lineage>
        <taxon>Bacteria</taxon>
        <taxon>Pseudomonadati</taxon>
        <taxon>Pseudomonadota</taxon>
        <taxon>Betaproteobacteria</taxon>
        <taxon>Burkholderiales</taxon>
        <taxon>Comamonadaceae</taxon>
        <taxon>Caenimonas</taxon>
    </lineage>
</organism>
<reference evidence="3" key="1">
    <citation type="journal article" date="2019" name="Int. J. Syst. Evol. Microbiol.">
        <title>The Global Catalogue of Microorganisms (GCM) 10K type strain sequencing project: providing services to taxonomists for standard genome sequencing and annotation.</title>
        <authorList>
            <consortium name="The Broad Institute Genomics Platform"/>
            <consortium name="The Broad Institute Genome Sequencing Center for Infectious Disease"/>
            <person name="Wu L."/>
            <person name="Ma J."/>
        </authorList>
    </citation>
    <scope>NUCLEOTIDE SEQUENCE [LARGE SCALE GENOMIC DNA]</scope>
    <source>
        <strain evidence="3">CCUG 57401</strain>
    </source>
</reference>
<evidence type="ECO:0000313" key="3">
    <source>
        <dbReference type="Proteomes" id="UP001596037"/>
    </source>
</evidence>
<dbReference type="EMBL" id="JBHSMF010000002">
    <property type="protein sequence ID" value="MFC5496673.1"/>
    <property type="molecule type" value="Genomic_DNA"/>
</dbReference>
<accession>A0ABW0NBX8</accession>
<gene>
    <name evidence="2" type="ORF">ACFPOE_03930</name>
</gene>
<feature type="domain" description="SPOR" evidence="1">
    <location>
        <begin position="103"/>
        <end position="179"/>
    </location>
</feature>
<dbReference type="Proteomes" id="UP001596037">
    <property type="component" value="Unassembled WGS sequence"/>
</dbReference>
<name>A0ABW0NBX8_9BURK</name>
<dbReference type="InterPro" id="IPR036680">
    <property type="entry name" value="SPOR-like_sf"/>
</dbReference>
<dbReference type="InterPro" id="IPR007730">
    <property type="entry name" value="SPOR-like_dom"/>
</dbReference>
<dbReference type="SUPFAM" id="SSF110997">
    <property type="entry name" value="Sporulation related repeat"/>
    <property type="match status" value="1"/>
</dbReference>
<keyword evidence="3" id="KW-1185">Reference proteome</keyword>
<comment type="caution">
    <text evidence="2">The sequence shown here is derived from an EMBL/GenBank/DDBJ whole genome shotgun (WGS) entry which is preliminary data.</text>
</comment>
<evidence type="ECO:0000259" key="1">
    <source>
        <dbReference type="PROSITE" id="PS51724"/>
    </source>
</evidence>
<dbReference type="PROSITE" id="PS51724">
    <property type="entry name" value="SPOR"/>
    <property type="match status" value="1"/>
</dbReference>